<dbReference type="PROSITE" id="PS50045">
    <property type="entry name" value="SIGMA54_INTERACT_4"/>
    <property type="match status" value="1"/>
</dbReference>
<keyword evidence="1" id="KW-0547">Nucleotide-binding</keyword>
<accession>A0A841JWQ6</accession>
<feature type="domain" description="Response regulatory" evidence="8">
    <location>
        <begin position="8"/>
        <end position="122"/>
    </location>
</feature>
<proteinExistence type="predicted"/>
<dbReference type="PANTHER" id="PTHR32071:SF57">
    <property type="entry name" value="C4-DICARBOXYLATE TRANSPORT TRANSCRIPTIONAL REGULATORY PROTEIN DCTD"/>
    <property type="match status" value="1"/>
</dbReference>
<evidence type="ECO:0000256" key="2">
    <source>
        <dbReference type="ARBA" id="ARBA00022840"/>
    </source>
</evidence>
<dbReference type="EMBL" id="JACHEK010000005">
    <property type="protein sequence ID" value="MBB6144995.1"/>
    <property type="molecule type" value="Genomic_DNA"/>
</dbReference>
<dbReference type="InterPro" id="IPR027417">
    <property type="entry name" value="P-loop_NTPase"/>
</dbReference>
<sequence>MTNDAPSSVMVVDDEPGIRTALRANFLRHGWRVETASCVREAVRNFEGKEFDLVVTDIRMPDGTGMEVMRSARQSSPGTAVILLTAYGSVPDAVSAMRDGALDYLTKPISFDRLQATAAQVMHRAKEMPAEEEVAPAGDIVGRAPALLRAIQRARAAASTGADVLVEAESGTGKELLARFIHDSSDRSRKPFVAVNCAAVPESLLESELFGHGRGAFTGAVAAKPGKFELADGGTILLDEIGEMPLHLQPKLLRALQEREFERLGEGRSVKVDIRVIATTNVSLGAMVERGQFRADLYYRLNVIPLTLPPLRERREDIPILARHFAVKFAAHQQTQIPHLHQEFLERLQSHSWPGNVRELGNFMRRVLTLSGTHEIDAGCFDMEFQGAARPQLAPPAPMSPSAAVAGIPIRQVERQHLENTLALTDGNRTHAAEMLGISLRTLRNKIREYGLPPRRYA</sequence>
<dbReference type="PROSITE" id="PS00688">
    <property type="entry name" value="SIGMA54_INTERACT_3"/>
    <property type="match status" value="1"/>
</dbReference>
<keyword evidence="4 9" id="KW-0238">DNA-binding</keyword>
<dbReference type="SUPFAM" id="SSF52540">
    <property type="entry name" value="P-loop containing nucleoside triphosphate hydrolases"/>
    <property type="match status" value="1"/>
</dbReference>
<reference evidence="9 10" key="1">
    <citation type="submission" date="2020-08" db="EMBL/GenBank/DDBJ databases">
        <title>Genomic Encyclopedia of Type Strains, Phase IV (KMG-IV): sequencing the most valuable type-strain genomes for metagenomic binning, comparative biology and taxonomic classification.</title>
        <authorList>
            <person name="Goeker M."/>
        </authorList>
    </citation>
    <scope>NUCLEOTIDE SEQUENCE [LARGE SCALE GENOMIC DNA]</scope>
    <source>
        <strain evidence="9 10">DSM 103733</strain>
    </source>
</reference>
<dbReference type="InterPro" id="IPR009057">
    <property type="entry name" value="Homeodomain-like_sf"/>
</dbReference>
<dbReference type="Pfam" id="PF00072">
    <property type="entry name" value="Response_reg"/>
    <property type="match status" value="1"/>
</dbReference>
<dbReference type="SUPFAM" id="SSF52172">
    <property type="entry name" value="CheY-like"/>
    <property type="match status" value="1"/>
</dbReference>
<dbReference type="Proteomes" id="UP000538666">
    <property type="component" value="Unassembled WGS sequence"/>
</dbReference>
<dbReference type="InterPro" id="IPR025943">
    <property type="entry name" value="Sigma_54_int_dom_ATP-bd_2"/>
</dbReference>
<feature type="modified residue" description="4-aspartylphosphate" evidence="6">
    <location>
        <position position="57"/>
    </location>
</feature>
<name>A0A841JWQ6_9BACT</name>
<keyword evidence="3" id="KW-0805">Transcription regulation</keyword>
<evidence type="ECO:0000256" key="4">
    <source>
        <dbReference type="ARBA" id="ARBA00023125"/>
    </source>
</evidence>
<dbReference type="SMART" id="SM00448">
    <property type="entry name" value="REC"/>
    <property type="match status" value="1"/>
</dbReference>
<dbReference type="GO" id="GO:0005524">
    <property type="term" value="F:ATP binding"/>
    <property type="evidence" value="ECO:0007669"/>
    <property type="project" value="UniProtKB-KW"/>
</dbReference>
<dbReference type="PROSITE" id="PS50110">
    <property type="entry name" value="RESPONSE_REGULATORY"/>
    <property type="match status" value="1"/>
</dbReference>
<dbReference type="GO" id="GO:0043565">
    <property type="term" value="F:sequence-specific DNA binding"/>
    <property type="evidence" value="ECO:0007669"/>
    <property type="project" value="InterPro"/>
</dbReference>
<gene>
    <name evidence="9" type="ORF">HNQ77_002951</name>
</gene>
<organism evidence="9 10">
    <name type="scientific">Silvibacterium bohemicum</name>
    <dbReference type="NCBI Taxonomy" id="1577686"/>
    <lineage>
        <taxon>Bacteria</taxon>
        <taxon>Pseudomonadati</taxon>
        <taxon>Acidobacteriota</taxon>
        <taxon>Terriglobia</taxon>
        <taxon>Terriglobales</taxon>
        <taxon>Acidobacteriaceae</taxon>
        <taxon>Silvibacterium</taxon>
    </lineage>
</organism>
<evidence type="ECO:0000259" key="8">
    <source>
        <dbReference type="PROSITE" id="PS50110"/>
    </source>
</evidence>
<dbReference type="PROSITE" id="PS00676">
    <property type="entry name" value="SIGMA54_INTERACT_2"/>
    <property type="match status" value="1"/>
</dbReference>
<dbReference type="Gene3D" id="1.10.10.60">
    <property type="entry name" value="Homeodomain-like"/>
    <property type="match status" value="1"/>
</dbReference>
<keyword evidence="10" id="KW-1185">Reference proteome</keyword>
<dbReference type="InterPro" id="IPR003593">
    <property type="entry name" value="AAA+_ATPase"/>
</dbReference>
<dbReference type="Pfam" id="PF00158">
    <property type="entry name" value="Sigma54_activat"/>
    <property type="match status" value="1"/>
</dbReference>
<comment type="caution">
    <text evidence="9">The sequence shown here is derived from an EMBL/GenBank/DDBJ whole genome shotgun (WGS) entry which is preliminary data.</text>
</comment>
<evidence type="ECO:0000313" key="9">
    <source>
        <dbReference type="EMBL" id="MBB6144995.1"/>
    </source>
</evidence>
<dbReference type="CDD" id="cd00009">
    <property type="entry name" value="AAA"/>
    <property type="match status" value="1"/>
</dbReference>
<keyword evidence="2" id="KW-0067">ATP-binding</keyword>
<feature type="domain" description="Sigma-54 factor interaction" evidence="7">
    <location>
        <begin position="140"/>
        <end position="369"/>
    </location>
</feature>
<dbReference type="FunFam" id="3.40.50.300:FF:000006">
    <property type="entry name" value="DNA-binding transcriptional regulator NtrC"/>
    <property type="match status" value="1"/>
</dbReference>
<dbReference type="Gene3D" id="3.40.50.300">
    <property type="entry name" value="P-loop containing nucleotide triphosphate hydrolases"/>
    <property type="match status" value="1"/>
</dbReference>
<dbReference type="SUPFAM" id="SSF46689">
    <property type="entry name" value="Homeodomain-like"/>
    <property type="match status" value="1"/>
</dbReference>
<dbReference type="Pfam" id="PF02954">
    <property type="entry name" value="HTH_8"/>
    <property type="match status" value="1"/>
</dbReference>
<dbReference type="SMART" id="SM00382">
    <property type="entry name" value="AAA"/>
    <property type="match status" value="1"/>
</dbReference>
<dbReference type="InterPro" id="IPR011006">
    <property type="entry name" value="CheY-like_superfamily"/>
</dbReference>
<dbReference type="InterPro" id="IPR025944">
    <property type="entry name" value="Sigma_54_int_dom_CS"/>
</dbReference>
<evidence type="ECO:0000259" key="7">
    <source>
        <dbReference type="PROSITE" id="PS50045"/>
    </source>
</evidence>
<dbReference type="PRINTS" id="PR01590">
    <property type="entry name" value="HTHFIS"/>
</dbReference>
<evidence type="ECO:0000256" key="6">
    <source>
        <dbReference type="PROSITE-ProRule" id="PRU00169"/>
    </source>
</evidence>
<dbReference type="GO" id="GO:0000160">
    <property type="term" value="P:phosphorelay signal transduction system"/>
    <property type="evidence" value="ECO:0007669"/>
    <property type="project" value="InterPro"/>
</dbReference>
<evidence type="ECO:0000256" key="5">
    <source>
        <dbReference type="ARBA" id="ARBA00023163"/>
    </source>
</evidence>
<dbReference type="InterPro" id="IPR002078">
    <property type="entry name" value="Sigma_54_int"/>
</dbReference>
<dbReference type="Gene3D" id="3.40.50.2300">
    <property type="match status" value="1"/>
</dbReference>
<dbReference type="RefSeq" id="WP_050059469.1">
    <property type="nucleotide sequence ID" value="NZ_JACHEK010000005.1"/>
</dbReference>
<dbReference type="CDD" id="cd00156">
    <property type="entry name" value="REC"/>
    <property type="match status" value="1"/>
</dbReference>
<dbReference type="InterPro" id="IPR001789">
    <property type="entry name" value="Sig_transdc_resp-reg_receiver"/>
</dbReference>
<dbReference type="InterPro" id="IPR002197">
    <property type="entry name" value="HTH_Fis"/>
</dbReference>
<keyword evidence="5" id="KW-0804">Transcription</keyword>
<evidence type="ECO:0000256" key="3">
    <source>
        <dbReference type="ARBA" id="ARBA00023015"/>
    </source>
</evidence>
<evidence type="ECO:0000256" key="1">
    <source>
        <dbReference type="ARBA" id="ARBA00022741"/>
    </source>
</evidence>
<dbReference type="AlphaFoldDB" id="A0A841JWQ6"/>
<dbReference type="Pfam" id="PF25601">
    <property type="entry name" value="AAA_lid_14"/>
    <property type="match status" value="1"/>
</dbReference>
<protein>
    <submittedName>
        <fullName evidence="9">DNA-binding NtrC family response regulator</fullName>
    </submittedName>
</protein>
<keyword evidence="6" id="KW-0597">Phosphoprotein</keyword>
<dbReference type="InterPro" id="IPR058031">
    <property type="entry name" value="AAA_lid_NorR"/>
</dbReference>
<dbReference type="GO" id="GO:0006355">
    <property type="term" value="P:regulation of DNA-templated transcription"/>
    <property type="evidence" value="ECO:0007669"/>
    <property type="project" value="InterPro"/>
</dbReference>
<evidence type="ECO:0000313" key="10">
    <source>
        <dbReference type="Proteomes" id="UP000538666"/>
    </source>
</evidence>
<dbReference type="PANTHER" id="PTHR32071">
    <property type="entry name" value="TRANSCRIPTIONAL REGULATORY PROTEIN"/>
    <property type="match status" value="1"/>
</dbReference>
<dbReference type="Gene3D" id="1.10.8.60">
    <property type="match status" value="1"/>
</dbReference>
<dbReference type="OrthoDB" id="9803970at2"/>